<dbReference type="GO" id="GO:0043565">
    <property type="term" value="F:sequence-specific DNA binding"/>
    <property type="evidence" value="ECO:0007669"/>
    <property type="project" value="InterPro"/>
</dbReference>
<proteinExistence type="predicted"/>
<protein>
    <submittedName>
        <fullName evidence="1">Transposase</fullName>
    </submittedName>
</protein>
<comment type="caution">
    <text evidence="1">The sequence shown here is derived from an EMBL/GenBank/DDBJ whole genome shotgun (WGS) entry which is preliminary data.</text>
</comment>
<dbReference type="OrthoDB" id="291972at2"/>
<evidence type="ECO:0000313" key="2">
    <source>
        <dbReference type="Proteomes" id="UP000319143"/>
    </source>
</evidence>
<evidence type="ECO:0000313" key="1">
    <source>
        <dbReference type="EMBL" id="TWU31308.1"/>
    </source>
</evidence>
<dbReference type="InterPro" id="IPR010921">
    <property type="entry name" value="Trp_repressor/repl_initiator"/>
</dbReference>
<keyword evidence="2" id="KW-1185">Reference proteome</keyword>
<accession>A0A5C6D3H6</accession>
<sequence>MTKRRRSISSAVKAKIAIAAVKEEKTVRELATQYQVHSTQIHTWKKKLLDGAAELFERGYVSNREQEFKKREAEFFEEIGRSKMELEWLKKKAAQFE</sequence>
<reference evidence="1 2" key="1">
    <citation type="submission" date="2019-02" db="EMBL/GenBank/DDBJ databases">
        <title>Deep-cultivation of Planctomycetes and their phenomic and genomic characterization uncovers novel biology.</title>
        <authorList>
            <person name="Wiegand S."/>
            <person name="Jogler M."/>
            <person name="Boedeker C."/>
            <person name="Pinto D."/>
            <person name="Vollmers J."/>
            <person name="Rivas-Marin E."/>
            <person name="Kohn T."/>
            <person name="Peeters S.H."/>
            <person name="Heuer A."/>
            <person name="Rast P."/>
            <person name="Oberbeckmann S."/>
            <person name="Bunk B."/>
            <person name="Jeske O."/>
            <person name="Meyerdierks A."/>
            <person name="Storesund J.E."/>
            <person name="Kallscheuer N."/>
            <person name="Luecker S."/>
            <person name="Lage O.M."/>
            <person name="Pohl T."/>
            <person name="Merkel B.J."/>
            <person name="Hornburger P."/>
            <person name="Mueller R.-W."/>
            <person name="Bruemmer F."/>
            <person name="Labrenz M."/>
            <person name="Spormann A.M."/>
            <person name="Op Den Camp H."/>
            <person name="Overmann J."/>
            <person name="Amann R."/>
            <person name="Jetten M.S.M."/>
            <person name="Mascher T."/>
            <person name="Medema M.H."/>
            <person name="Devos D.P."/>
            <person name="Kaster A.-K."/>
            <person name="Ovreas L."/>
            <person name="Rohde M."/>
            <person name="Galperin M.Y."/>
            <person name="Jogler C."/>
        </authorList>
    </citation>
    <scope>NUCLEOTIDE SEQUENCE [LARGE SCALE GENOMIC DNA]</scope>
    <source>
        <strain evidence="1 2">Poly41</strain>
    </source>
</reference>
<dbReference type="Proteomes" id="UP000319143">
    <property type="component" value="Unassembled WGS sequence"/>
</dbReference>
<dbReference type="SUPFAM" id="SSF48295">
    <property type="entry name" value="TrpR-like"/>
    <property type="match status" value="1"/>
</dbReference>
<dbReference type="RefSeq" id="WP_146530905.1">
    <property type="nucleotide sequence ID" value="NZ_SJPV01000017.1"/>
</dbReference>
<name>A0A5C6D3H6_9BACT</name>
<dbReference type="AlphaFoldDB" id="A0A5C6D3H6"/>
<organism evidence="1 2">
    <name type="scientific">Novipirellula artificiosorum</name>
    <dbReference type="NCBI Taxonomy" id="2528016"/>
    <lineage>
        <taxon>Bacteria</taxon>
        <taxon>Pseudomonadati</taxon>
        <taxon>Planctomycetota</taxon>
        <taxon>Planctomycetia</taxon>
        <taxon>Pirellulales</taxon>
        <taxon>Pirellulaceae</taxon>
        <taxon>Novipirellula</taxon>
    </lineage>
</organism>
<gene>
    <name evidence="1" type="ORF">Poly41_61770</name>
</gene>
<dbReference type="EMBL" id="SJPV01000017">
    <property type="protein sequence ID" value="TWU31308.1"/>
    <property type="molecule type" value="Genomic_DNA"/>
</dbReference>